<name>A0A0L0D5L8_THETB</name>
<feature type="compositionally biased region" description="Polar residues" evidence="1">
    <location>
        <begin position="183"/>
        <end position="192"/>
    </location>
</feature>
<sequence>MAKSKGKGKGESKGESKGKGKRKQAHGPDHWDASTSSPYLVHAAVVGKGEGKRKSKSKGRGKRKLSLGLGRKKAKPLVKRTAGRHNKLTDDELIEHDRLERVSSRGELDNPHMVSDSSCSTSLIFPRLASSSTNSSSGSGSSSSSNTGSGSSSSSSSSGSSASSTSTGVQPSSISISVELETTVGSTLQQMPSDSTMSSTTSALSPTM</sequence>
<gene>
    <name evidence="2" type="ORF">AMSG_03030</name>
</gene>
<feature type="region of interest" description="Disordered" evidence="1">
    <location>
        <begin position="1"/>
        <end position="208"/>
    </location>
</feature>
<feature type="compositionally biased region" description="Basic and acidic residues" evidence="1">
    <location>
        <begin position="8"/>
        <end position="18"/>
    </location>
</feature>
<dbReference type="Proteomes" id="UP000054408">
    <property type="component" value="Unassembled WGS sequence"/>
</dbReference>
<feature type="compositionally biased region" description="Basic and acidic residues" evidence="1">
    <location>
        <begin position="87"/>
        <end position="110"/>
    </location>
</feature>
<feature type="compositionally biased region" description="Low complexity" evidence="1">
    <location>
        <begin position="129"/>
        <end position="168"/>
    </location>
</feature>
<protein>
    <submittedName>
        <fullName evidence="2">Uncharacterized protein</fullName>
    </submittedName>
</protein>
<evidence type="ECO:0000313" key="2">
    <source>
        <dbReference type="EMBL" id="KNC46593.1"/>
    </source>
</evidence>
<dbReference type="AlphaFoldDB" id="A0A0L0D5L8"/>
<dbReference type="RefSeq" id="XP_013760368.1">
    <property type="nucleotide sequence ID" value="XM_013904914.1"/>
</dbReference>
<proteinExistence type="predicted"/>
<reference evidence="2 3" key="1">
    <citation type="submission" date="2010-05" db="EMBL/GenBank/DDBJ databases">
        <title>The Genome Sequence of Thecamonas trahens ATCC 50062.</title>
        <authorList>
            <consortium name="The Broad Institute Genome Sequencing Platform"/>
            <person name="Russ C."/>
            <person name="Cuomo C."/>
            <person name="Shea T."/>
            <person name="Young S.K."/>
            <person name="Zeng Q."/>
            <person name="Koehrsen M."/>
            <person name="Haas B."/>
            <person name="Borodovsky M."/>
            <person name="Guigo R."/>
            <person name="Alvarado L."/>
            <person name="Berlin A."/>
            <person name="Bochicchio J."/>
            <person name="Borenstein D."/>
            <person name="Chapman S."/>
            <person name="Chen Z."/>
            <person name="Freedman E."/>
            <person name="Gellesch M."/>
            <person name="Goldberg J."/>
            <person name="Griggs A."/>
            <person name="Gujja S."/>
            <person name="Heilman E."/>
            <person name="Heiman D."/>
            <person name="Hepburn T."/>
            <person name="Howarth C."/>
            <person name="Jen D."/>
            <person name="Larson L."/>
            <person name="Mehta T."/>
            <person name="Park D."/>
            <person name="Pearson M."/>
            <person name="Roberts A."/>
            <person name="Saif S."/>
            <person name="Shenoy N."/>
            <person name="Sisk P."/>
            <person name="Stolte C."/>
            <person name="Sykes S."/>
            <person name="Thomson T."/>
            <person name="Walk T."/>
            <person name="White J."/>
            <person name="Yandava C."/>
            <person name="Burger G."/>
            <person name="Gray M.W."/>
            <person name="Holland P.W.H."/>
            <person name="King N."/>
            <person name="Lang F.B.F."/>
            <person name="Roger A.J."/>
            <person name="Ruiz-Trillo I."/>
            <person name="Lander E."/>
            <person name="Nusbaum C."/>
        </authorList>
    </citation>
    <scope>NUCLEOTIDE SEQUENCE [LARGE SCALE GENOMIC DNA]</scope>
    <source>
        <strain evidence="2 3">ATCC 50062</strain>
    </source>
</reference>
<dbReference type="GeneID" id="25562667"/>
<evidence type="ECO:0000313" key="3">
    <source>
        <dbReference type="Proteomes" id="UP000054408"/>
    </source>
</evidence>
<feature type="compositionally biased region" description="Low complexity" evidence="1">
    <location>
        <begin position="193"/>
        <end position="208"/>
    </location>
</feature>
<accession>A0A0L0D5L8</accession>
<dbReference type="EMBL" id="GL349443">
    <property type="protein sequence ID" value="KNC46593.1"/>
    <property type="molecule type" value="Genomic_DNA"/>
</dbReference>
<feature type="compositionally biased region" description="Basic residues" evidence="1">
    <location>
        <begin position="51"/>
        <end position="86"/>
    </location>
</feature>
<organism evidence="2 3">
    <name type="scientific">Thecamonas trahens ATCC 50062</name>
    <dbReference type="NCBI Taxonomy" id="461836"/>
    <lineage>
        <taxon>Eukaryota</taxon>
        <taxon>Apusozoa</taxon>
        <taxon>Apusomonadida</taxon>
        <taxon>Apusomonadidae</taxon>
        <taxon>Thecamonas</taxon>
    </lineage>
</organism>
<keyword evidence="3" id="KW-1185">Reference proteome</keyword>
<evidence type="ECO:0000256" key="1">
    <source>
        <dbReference type="SAM" id="MobiDB-lite"/>
    </source>
</evidence>